<feature type="region of interest" description="Disordered" evidence="8">
    <location>
        <begin position="200"/>
        <end position="220"/>
    </location>
</feature>
<evidence type="ECO:0000256" key="4">
    <source>
        <dbReference type="ARBA" id="ARBA00022840"/>
    </source>
</evidence>
<evidence type="ECO:0000256" key="6">
    <source>
        <dbReference type="ARBA" id="ARBA00047939"/>
    </source>
</evidence>
<dbReference type="Proteomes" id="UP000325755">
    <property type="component" value="Chromosome"/>
</dbReference>
<evidence type="ECO:0000256" key="1">
    <source>
        <dbReference type="ARBA" id="ARBA00022679"/>
    </source>
</evidence>
<reference evidence="10 11" key="1">
    <citation type="submission" date="2019-09" db="EMBL/GenBank/DDBJ databases">
        <title>Ecophysiology of the spiral-shaped methanotroph Methylospira mobilis as revealed by the complete genome sequence.</title>
        <authorList>
            <person name="Oshkin I.Y."/>
            <person name="Dedysh S.N."/>
            <person name="Miroshnikov K."/>
            <person name="Danilova O.V."/>
            <person name="Hakobyan A."/>
            <person name="Liesack W."/>
        </authorList>
    </citation>
    <scope>NUCLEOTIDE SEQUENCE [LARGE SCALE GENOMIC DNA]</scope>
    <source>
        <strain evidence="10 11">Shm1</strain>
    </source>
</reference>
<evidence type="ECO:0000256" key="8">
    <source>
        <dbReference type="SAM" id="MobiDB-lite"/>
    </source>
</evidence>
<dbReference type="FunCoup" id="A0A5Q0BEE3">
    <property type="interactions" value="11"/>
</dbReference>
<keyword evidence="3" id="KW-0547">Nucleotide-binding</keyword>
<keyword evidence="1" id="KW-0808">Transferase</keyword>
<keyword evidence="11" id="KW-1185">Reference proteome</keyword>
<sequence length="220" mass="24402">MQKPTGNDHYLDMETGVLKNKLGIKNQTILQELEADYAAARAYELAQTPLHGQFDLAHLKSVHKHLFGDVYDWAGELRDIDLAKGDNYFANHTHIVSAARSIFEKLAKENALAGLTTSAFADRAACYLGEINALHPFRSGNGRAQREFINHLAYNNGLSIAWNNTSQEEMAEASTESLHSGDTTWFAGFIRDNLYPRVTVAQPSNTAPKKPRKAAQSKSK</sequence>
<organism evidence="10 11">
    <name type="scientific">Candidatus Methylospira mobilis</name>
    <dbReference type="NCBI Taxonomy" id="1808979"/>
    <lineage>
        <taxon>Bacteria</taxon>
        <taxon>Pseudomonadati</taxon>
        <taxon>Pseudomonadota</taxon>
        <taxon>Gammaproteobacteria</taxon>
        <taxon>Methylococcales</taxon>
        <taxon>Methylococcaceae</taxon>
        <taxon>Candidatus Methylospira</taxon>
    </lineage>
</organism>
<dbReference type="EMBL" id="CP044205">
    <property type="protein sequence ID" value="QFY42235.1"/>
    <property type="molecule type" value="Genomic_DNA"/>
</dbReference>
<feature type="compositionally biased region" description="Basic residues" evidence="8">
    <location>
        <begin position="209"/>
        <end position="220"/>
    </location>
</feature>
<feature type="domain" description="Fido" evidence="9">
    <location>
        <begin position="54"/>
        <end position="192"/>
    </location>
</feature>
<dbReference type="Gene3D" id="1.10.3290.10">
    <property type="entry name" value="Fido-like domain"/>
    <property type="match status" value="1"/>
</dbReference>
<evidence type="ECO:0000259" key="9">
    <source>
        <dbReference type="PROSITE" id="PS51459"/>
    </source>
</evidence>
<keyword evidence="4" id="KW-0067">ATP-binding</keyword>
<evidence type="ECO:0000313" key="11">
    <source>
        <dbReference type="Proteomes" id="UP000325755"/>
    </source>
</evidence>
<dbReference type="Pfam" id="PF02661">
    <property type="entry name" value="Fic"/>
    <property type="match status" value="1"/>
</dbReference>
<evidence type="ECO:0000256" key="7">
    <source>
        <dbReference type="ARBA" id="ARBA00048696"/>
    </source>
</evidence>
<dbReference type="GO" id="GO:0005524">
    <property type="term" value="F:ATP binding"/>
    <property type="evidence" value="ECO:0007669"/>
    <property type="project" value="UniProtKB-KW"/>
</dbReference>
<accession>A0A5Q0BEE3</accession>
<dbReference type="EC" id="2.7.7.108" evidence="5"/>
<dbReference type="SUPFAM" id="SSF140931">
    <property type="entry name" value="Fic-like"/>
    <property type="match status" value="1"/>
</dbReference>
<dbReference type="RefSeq" id="WP_153248216.1">
    <property type="nucleotide sequence ID" value="NZ_CP044205.1"/>
</dbReference>
<proteinExistence type="predicted"/>
<dbReference type="AlphaFoldDB" id="A0A5Q0BEE3"/>
<comment type="catalytic activity">
    <reaction evidence="6">
        <text>L-threonyl-[protein] + ATP = 3-O-(5'-adenylyl)-L-threonyl-[protein] + diphosphate</text>
        <dbReference type="Rhea" id="RHEA:54292"/>
        <dbReference type="Rhea" id="RHEA-COMP:11060"/>
        <dbReference type="Rhea" id="RHEA-COMP:13847"/>
        <dbReference type="ChEBI" id="CHEBI:30013"/>
        <dbReference type="ChEBI" id="CHEBI:30616"/>
        <dbReference type="ChEBI" id="CHEBI:33019"/>
        <dbReference type="ChEBI" id="CHEBI:138113"/>
        <dbReference type="EC" id="2.7.7.108"/>
    </reaction>
</comment>
<dbReference type="PANTHER" id="PTHR39560">
    <property type="entry name" value="PROTEIN ADENYLYLTRANSFERASE FIC-RELATED"/>
    <property type="match status" value="1"/>
</dbReference>
<dbReference type="PROSITE" id="PS51459">
    <property type="entry name" value="FIDO"/>
    <property type="match status" value="1"/>
</dbReference>
<dbReference type="KEGG" id="mmob:F6R98_06015"/>
<evidence type="ECO:0000256" key="3">
    <source>
        <dbReference type="ARBA" id="ARBA00022741"/>
    </source>
</evidence>
<protein>
    <recommendedName>
        <fullName evidence="5">protein adenylyltransferase</fullName>
        <ecNumber evidence="5">2.7.7.108</ecNumber>
    </recommendedName>
</protein>
<dbReference type="GO" id="GO:0070733">
    <property type="term" value="F:AMPylase activity"/>
    <property type="evidence" value="ECO:0007669"/>
    <property type="project" value="UniProtKB-EC"/>
</dbReference>
<evidence type="ECO:0000313" key="10">
    <source>
        <dbReference type="EMBL" id="QFY42235.1"/>
    </source>
</evidence>
<evidence type="ECO:0000256" key="2">
    <source>
        <dbReference type="ARBA" id="ARBA00022695"/>
    </source>
</evidence>
<dbReference type="InterPro" id="IPR003812">
    <property type="entry name" value="Fido"/>
</dbReference>
<name>A0A5Q0BEE3_9GAMM</name>
<comment type="catalytic activity">
    <reaction evidence="7">
        <text>L-tyrosyl-[protein] + ATP = O-(5'-adenylyl)-L-tyrosyl-[protein] + diphosphate</text>
        <dbReference type="Rhea" id="RHEA:54288"/>
        <dbReference type="Rhea" id="RHEA-COMP:10136"/>
        <dbReference type="Rhea" id="RHEA-COMP:13846"/>
        <dbReference type="ChEBI" id="CHEBI:30616"/>
        <dbReference type="ChEBI" id="CHEBI:33019"/>
        <dbReference type="ChEBI" id="CHEBI:46858"/>
        <dbReference type="ChEBI" id="CHEBI:83624"/>
        <dbReference type="EC" id="2.7.7.108"/>
    </reaction>
</comment>
<gene>
    <name evidence="10" type="ORF">F6R98_06015</name>
</gene>
<dbReference type="InterPro" id="IPR036597">
    <property type="entry name" value="Fido-like_dom_sf"/>
</dbReference>
<dbReference type="InParanoid" id="A0A5Q0BEE3"/>
<evidence type="ECO:0000256" key="5">
    <source>
        <dbReference type="ARBA" id="ARBA00034531"/>
    </source>
</evidence>
<keyword evidence="2" id="KW-0548">Nucleotidyltransferase</keyword>
<dbReference type="GO" id="GO:0051302">
    <property type="term" value="P:regulation of cell division"/>
    <property type="evidence" value="ECO:0007669"/>
    <property type="project" value="TreeGrafter"/>
</dbReference>
<dbReference type="OrthoDB" id="9807853at2"/>
<dbReference type="PANTHER" id="PTHR39560:SF1">
    <property type="entry name" value="PROTEIN ADENYLYLTRANSFERASE FIC-RELATED"/>
    <property type="match status" value="1"/>
</dbReference>